<organism evidence="1 2">
    <name type="scientific">Bimuria novae-zelandiae CBS 107.79</name>
    <dbReference type="NCBI Taxonomy" id="1447943"/>
    <lineage>
        <taxon>Eukaryota</taxon>
        <taxon>Fungi</taxon>
        <taxon>Dikarya</taxon>
        <taxon>Ascomycota</taxon>
        <taxon>Pezizomycotina</taxon>
        <taxon>Dothideomycetes</taxon>
        <taxon>Pleosporomycetidae</taxon>
        <taxon>Pleosporales</taxon>
        <taxon>Massarineae</taxon>
        <taxon>Didymosphaeriaceae</taxon>
        <taxon>Bimuria</taxon>
    </lineage>
</organism>
<dbReference type="EMBL" id="ML976721">
    <property type="protein sequence ID" value="KAF1968349.1"/>
    <property type="molecule type" value="Genomic_DNA"/>
</dbReference>
<evidence type="ECO:0000313" key="1">
    <source>
        <dbReference type="EMBL" id="KAF1968349.1"/>
    </source>
</evidence>
<name>A0A6A5UWI7_9PLEO</name>
<keyword evidence="2" id="KW-1185">Reference proteome</keyword>
<gene>
    <name evidence="1" type="ORF">BU23DRAFT_264633</name>
</gene>
<protein>
    <submittedName>
        <fullName evidence="1">Uncharacterized protein</fullName>
    </submittedName>
</protein>
<dbReference type="AlphaFoldDB" id="A0A6A5UWI7"/>
<accession>A0A6A5UWI7</accession>
<dbReference type="Proteomes" id="UP000800036">
    <property type="component" value="Unassembled WGS sequence"/>
</dbReference>
<reference evidence="1" key="1">
    <citation type="journal article" date="2020" name="Stud. Mycol.">
        <title>101 Dothideomycetes genomes: a test case for predicting lifestyles and emergence of pathogens.</title>
        <authorList>
            <person name="Haridas S."/>
            <person name="Albert R."/>
            <person name="Binder M."/>
            <person name="Bloem J."/>
            <person name="Labutti K."/>
            <person name="Salamov A."/>
            <person name="Andreopoulos B."/>
            <person name="Baker S."/>
            <person name="Barry K."/>
            <person name="Bills G."/>
            <person name="Bluhm B."/>
            <person name="Cannon C."/>
            <person name="Castanera R."/>
            <person name="Culley D."/>
            <person name="Daum C."/>
            <person name="Ezra D."/>
            <person name="Gonzalez J."/>
            <person name="Henrissat B."/>
            <person name="Kuo A."/>
            <person name="Liang C."/>
            <person name="Lipzen A."/>
            <person name="Lutzoni F."/>
            <person name="Magnuson J."/>
            <person name="Mondo S."/>
            <person name="Nolan M."/>
            <person name="Ohm R."/>
            <person name="Pangilinan J."/>
            <person name="Park H.-J."/>
            <person name="Ramirez L."/>
            <person name="Alfaro M."/>
            <person name="Sun H."/>
            <person name="Tritt A."/>
            <person name="Yoshinaga Y."/>
            <person name="Zwiers L.-H."/>
            <person name="Turgeon B."/>
            <person name="Goodwin S."/>
            <person name="Spatafora J."/>
            <person name="Crous P."/>
            <person name="Grigoriev I."/>
        </authorList>
    </citation>
    <scope>NUCLEOTIDE SEQUENCE</scope>
    <source>
        <strain evidence="1">CBS 107.79</strain>
    </source>
</reference>
<evidence type="ECO:0000313" key="2">
    <source>
        <dbReference type="Proteomes" id="UP000800036"/>
    </source>
</evidence>
<sequence length="258" mass="30046">MERVRCGALNLGLSLKAVKIGVRYHITLCCNRKEATIAPSSARLELISTTTISTEPPSIIWRRWNSGRRCFRESDRQYGHWWSGWVEERSHKCPQKRRNVAGLGERVPQNLVEYFSYMQRSCRRECRHDDRNVRSTQRKWLAKFMQMVKTRCPPQLAPHFTLTQIYDNLLKRRPGGDHRKVVPLSPQSKASAREALFQVLNRVKVCYVTLLPMRIRSFISGCSNTFERKTKVEVGHVFHGMRKAKHMHSSVPLHLPVP</sequence>
<proteinExistence type="predicted"/>